<keyword evidence="2" id="KW-1185">Reference proteome</keyword>
<evidence type="ECO:0000313" key="2">
    <source>
        <dbReference type="Proteomes" id="UP001596052"/>
    </source>
</evidence>
<evidence type="ECO:0000313" key="1">
    <source>
        <dbReference type="EMBL" id="MFC5457240.1"/>
    </source>
</evidence>
<proteinExistence type="predicted"/>
<dbReference type="Proteomes" id="UP001596052">
    <property type="component" value="Unassembled WGS sequence"/>
</dbReference>
<evidence type="ECO:0008006" key="3">
    <source>
        <dbReference type="Google" id="ProtNLM"/>
    </source>
</evidence>
<protein>
    <recommendedName>
        <fullName evidence="3">DUF2931 family protein</fullName>
    </recommendedName>
</protein>
<reference evidence="2" key="1">
    <citation type="journal article" date="2019" name="Int. J. Syst. Evol. Microbiol.">
        <title>The Global Catalogue of Microorganisms (GCM) 10K type strain sequencing project: providing services to taxonomists for standard genome sequencing and annotation.</title>
        <authorList>
            <consortium name="The Broad Institute Genomics Platform"/>
            <consortium name="The Broad Institute Genome Sequencing Center for Infectious Disease"/>
            <person name="Wu L."/>
            <person name="Ma J."/>
        </authorList>
    </citation>
    <scope>NUCLEOTIDE SEQUENCE [LARGE SCALE GENOMIC DNA]</scope>
    <source>
        <strain evidence="2">CGMCC 4.1469</strain>
    </source>
</reference>
<dbReference type="RefSeq" id="WP_377170322.1">
    <property type="nucleotide sequence ID" value="NZ_JBHSMQ010000009.1"/>
</dbReference>
<sequence>MNKWIKYSLLLFLPVGLLLWACFDRTAWDEEFTIEDGRLGTARFTYFEWRFWGHPHIISFGGGTISCAGTFRLDGHRSHWKSIRDERVFTVQFREQRWYAISLDRTHIPREIVIRFYSGKDGETLQEIEPHAYPLKLAIQNLWLHDQDVEVLSVFKPDNYWARESLLAKTWWKVVHGEDVEEVKQDFIEKIAAQEFPGRVSFLPPQPRK</sequence>
<dbReference type="EMBL" id="JBHSMQ010000009">
    <property type="protein sequence ID" value="MFC5457240.1"/>
    <property type="molecule type" value="Genomic_DNA"/>
</dbReference>
<accession>A0ABW0KVK7</accession>
<name>A0ABW0KVK7_9BACT</name>
<comment type="caution">
    <text evidence="1">The sequence shown here is derived from an EMBL/GenBank/DDBJ whole genome shotgun (WGS) entry which is preliminary data.</text>
</comment>
<gene>
    <name evidence="1" type="ORF">ACFQDI_20395</name>
</gene>
<organism evidence="1 2">
    <name type="scientific">Prosthecobacter fluviatilis</name>
    <dbReference type="NCBI Taxonomy" id="445931"/>
    <lineage>
        <taxon>Bacteria</taxon>
        <taxon>Pseudomonadati</taxon>
        <taxon>Verrucomicrobiota</taxon>
        <taxon>Verrucomicrobiia</taxon>
        <taxon>Verrucomicrobiales</taxon>
        <taxon>Verrucomicrobiaceae</taxon>
        <taxon>Prosthecobacter</taxon>
    </lineage>
</organism>